<dbReference type="Pfam" id="PF17144">
    <property type="entry name" value="Ribosomal_L5e"/>
    <property type="match status" value="1"/>
</dbReference>
<evidence type="ECO:0000313" key="4">
    <source>
        <dbReference type="EMBL" id="CAH7675476.1"/>
    </source>
</evidence>
<proteinExistence type="inferred from homology"/>
<dbReference type="InterPro" id="IPR057268">
    <property type="entry name" value="Ribosomal_L18"/>
</dbReference>
<dbReference type="PANTHER" id="PTHR23410:SF12">
    <property type="entry name" value="LARGE RIBOSOMAL SUBUNIT PROTEIN UL18"/>
    <property type="match status" value="1"/>
</dbReference>
<dbReference type="PANTHER" id="PTHR23410">
    <property type="entry name" value="RIBOSOMAL PROTEIN L5-RELATED"/>
    <property type="match status" value="1"/>
</dbReference>
<dbReference type="GO" id="GO:0006412">
    <property type="term" value="P:translation"/>
    <property type="evidence" value="ECO:0007669"/>
    <property type="project" value="InterPro"/>
</dbReference>
<dbReference type="GO" id="GO:0022625">
    <property type="term" value="C:cytosolic large ribosomal subunit"/>
    <property type="evidence" value="ECO:0007669"/>
    <property type="project" value="TreeGrafter"/>
</dbReference>
<accession>A0AAV0B1C7</accession>
<keyword evidence="5" id="KW-1185">Reference proteome</keyword>
<dbReference type="AlphaFoldDB" id="A0AAV0B1C7"/>
<dbReference type="Proteomes" id="UP001153365">
    <property type="component" value="Unassembled WGS sequence"/>
</dbReference>
<dbReference type="SUPFAM" id="SSF53137">
    <property type="entry name" value="Translational machinery components"/>
    <property type="match status" value="1"/>
</dbReference>
<sequence>MPFVKVVKNLAYLRCLVKNCCHREGKTNYYAQKRLIILAKNMYNSPKYQLVIRITNHDIICQIVHAKLQGDFVLASAYFHELPCYGLKHGLTNLTSSYATGLLVARRAILNPGLADKYEGVEEPVGDLVLTEASEEGPCPFKAFIDVGLRTTSTGYNPEAKELDSKVLKSYIYCGHVAEYMESLEEGDEEQFKKQFSTYLADDIELGDIEEIYTKFKLSDYMAASKKAKLTKFGK</sequence>
<evidence type="ECO:0000256" key="1">
    <source>
        <dbReference type="ARBA" id="ARBA00007116"/>
    </source>
</evidence>
<reference evidence="4" key="1">
    <citation type="submission" date="2022-06" db="EMBL/GenBank/DDBJ databases">
        <authorList>
            <consortium name="SYNGENTA / RWTH Aachen University"/>
        </authorList>
    </citation>
    <scope>NUCLEOTIDE SEQUENCE</scope>
</reference>
<comment type="caution">
    <text evidence="4">The sequence shown here is derived from an EMBL/GenBank/DDBJ whole genome shotgun (WGS) entry which is preliminary data.</text>
</comment>
<dbReference type="GO" id="GO:0008097">
    <property type="term" value="F:5S rRNA binding"/>
    <property type="evidence" value="ECO:0007669"/>
    <property type="project" value="InterPro"/>
</dbReference>
<dbReference type="CDD" id="cd00432">
    <property type="entry name" value="Ribosomal_L18_L5e"/>
    <property type="match status" value="1"/>
</dbReference>
<dbReference type="InterPro" id="IPR005485">
    <property type="entry name" value="Rbsml_uL18_euk_arch"/>
</dbReference>
<keyword evidence="2" id="KW-0689">Ribosomal protein</keyword>
<gene>
    <name evidence="4" type="ORF">PPACK8108_LOCUS10494</name>
</gene>
<evidence type="ECO:0008006" key="6">
    <source>
        <dbReference type="Google" id="ProtNLM"/>
    </source>
</evidence>
<evidence type="ECO:0000256" key="2">
    <source>
        <dbReference type="ARBA" id="ARBA00022980"/>
    </source>
</evidence>
<dbReference type="Gene3D" id="3.30.420.100">
    <property type="match status" value="2"/>
</dbReference>
<comment type="similarity">
    <text evidence="1">Belongs to the universal ribosomal protein uL18 family.</text>
</comment>
<name>A0AAV0B1C7_PHAPC</name>
<dbReference type="GO" id="GO:0003735">
    <property type="term" value="F:structural constituent of ribosome"/>
    <property type="evidence" value="ECO:0007669"/>
    <property type="project" value="InterPro"/>
</dbReference>
<keyword evidence="3" id="KW-0687">Ribonucleoprotein</keyword>
<dbReference type="EMBL" id="CALTRL010002348">
    <property type="protein sequence ID" value="CAH7675476.1"/>
    <property type="molecule type" value="Genomic_DNA"/>
</dbReference>
<dbReference type="GO" id="GO:0000027">
    <property type="term" value="P:ribosomal large subunit assembly"/>
    <property type="evidence" value="ECO:0007669"/>
    <property type="project" value="TreeGrafter"/>
</dbReference>
<organism evidence="4 5">
    <name type="scientific">Phakopsora pachyrhizi</name>
    <name type="common">Asian soybean rust disease fungus</name>
    <dbReference type="NCBI Taxonomy" id="170000"/>
    <lineage>
        <taxon>Eukaryota</taxon>
        <taxon>Fungi</taxon>
        <taxon>Dikarya</taxon>
        <taxon>Basidiomycota</taxon>
        <taxon>Pucciniomycotina</taxon>
        <taxon>Pucciniomycetes</taxon>
        <taxon>Pucciniales</taxon>
        <taxon>Phakopsoraceae</taxon>
        <taxon>Phakopsora</taxon>
    </lineage>
</organism>
<evidence type="ECO:0000313" key="5">
    <source>
        <dbReference type="Proteomes" id="UP001153365"/>
    </source>
</evidence>
<protein>
    <recommendedName>
        <fullName evidence="6">60S ribosomal protein L5</fullName>
    </recommendedName>
</protein>
<dbReference type="PRINTS" id="PR00058">
    <property type="entry name" value="RIBOSOMALL5"/>
</dbReference>
<evidence type="ECO:0000256" key="3">
    <source>
        <dbReference type="ARBA" id="ARBA00023274"/>
    </source>
</evidence>